<keyword evidence="1" id="KW-0732">Signal</keyword>
<gene>
    <name evidence="2" type="ORF">EKG83_15485</name>
</gene>
<dbReference type="PROSITE" id="PS51318">
    <property type="entry name" value="TAT"/>
    <property type="match status" value="1"/>
</dbReference>
<dbReference type="KEGG" id="ssyi:EKG83_15485"/>
<evidence type="ECO:0000256" key="1">
    <source>
        <dbReference type="SAM" id="SignalP"/>
    </source>
</evidence>
<feature type="signal peptide" evidence="1">
    <location>
        <begin position="1"/>
        <end position="27"/>
    </location>
</feature>
<dbReference type="AlphaFoldDB" id="A0A5Q0GXK5"/>
<keyword evidence="3" id="KW-1185">Reference proteome</keyword>
<accession>A0A5Q0GXK5</accession>
<evidence type="ECO:0000313" key="3">
    <source>
        <dbReference type="Proteomes" id="UP000325787"/>
    </source>
</evidence>
<dbReference type="OrthoDB" id="3700202at2"/>
<name>A0A5Q0GXK5_SACSY</name>
<dbReference type="RefSeq" id="WP_033433240.1">
    <property type="nucleotide sequence ID" value="NZ_CP034550.1"/>
</dbReference>
<organism evidence="2 3">
    <name type="scientific">Saccharothrix syringae</name>
    <name type="common">Nocardiopsis syringae</name>
    <dbReference type="NCBI Taxonomy" id="103733"/>
    <lineage>
        <taxon>Bacteria</taxon>
        <taxon>Bacillati</taxon>
        <taxon>Actinomycetota</taxon>
        <taxon>Actinomycetes</taxon>
        <taxon>Pseudonocardiales</taxon>
        <taxon>Pseudonocardiaceae</taxon>
        <taxon>Saccharothrix</taxon>
    </lineage>
</organism>
<sequence length="151" mass="15324">MSTNARRLRRTVVLSAAALAVAVPVLAGSAAAGSAAPACGLDTLDGTYLFAGDGWSVSGTGTVPLAFAGVERFDGDGGLAGTSSSSFNGAITSQHDFTGTYTVAADCTGTFTIDGTLHFDMYVERSGDGFVYLQTDPGSVSATTEHRATRQ</sequence>
<reference evidence="3" key="1">
    <citation type="journal article" date="2021" name="Curr. Microbiol.">
        <title>Complete genome of nocamycin-producing strain Saccharothrix syringae NRRL B-16468 reveals the biosynthetic potential for secondary metabolites.</title>
        <authorList>
            <person name="Mo X."/>
            <person name="Yang S."/>
        </authorList>
    </citation>
    <scope>NUCLEOTIDE SEQUENCE [LARGE SCALE GENOMIC DNA]</scope>
    <source>
        <strain evidence="3">ATCC 51364 / DSM 43886 / JCM 6844 / KCTC 9398 / NBRC 14523 / NRRL B-16468 / INA 2240</strain>
    </source>
</reference>
<protein>
    <submittedName>
        <fullName evidence="2">Uncharacterized protein</fullName>
    </submittedName>
</protein>
<evidence type="ECO:0000313" key="2">
    <source>
        <dbReference type="EMBL" id="QFZ18681.1"/>
    </source>
</evidence>
<dbReference type="EMBL" id="CP034550">
    <property type="protein sequence ID" value="QFZ18681.1"/>
    <property type="molecule type" value="Genomic_DNA"/>
</dbReference>
<dbReference type="InterPro" id="IPR006311">
    <property type="entry name" value="TAT_signal"/>
</dbReference>
<proteinExistence type="predicted"/>
<feature type="chain" id="PRO_5024804985" evidence="1">
    <location>
        <begin position="28"/>
        <end position="151"/>
    </location>
</feature>
<dbReference type="Proteomes" id="UP000325787">
    <property type="component" value="Chromosome"/>
</dbReference>